<evidence type="ECO:0000256" key="1">
    <source>
        <dbReference type="ARBA" id="ARBA00005409"/>
    </source>
</evidence>
<dbReference type="Pfam" id="PF02358">
    <property type="entry name" value="Trehalose_PPase"/>
    <property type="match status" value="1"/>
</dbReference>
<feature type="non-terminal residue" evidence="2">
    <location>
        <position position="658"/>
    </location>
</feature>
<reference evidence="2 3" key="1">
    <citation type="submission" date="2024-05" db="EMBL/GenBank/DDBJ databases">
        <authorList>
            <person name="Wallberg A."/>
        </authorList>
    </citation>
    <scope>NUCLEOTIDE SEQUENCE [LARGE SCALE GENOMIC DNA]</scope>
</reference>
<dbReference type="PANTHER" id="PTHR10788">
    <property type="entry name" value="TREHALOSE-6-PHOSPHATE SYNTHASE"/>
    <property type="match status" value="1"/>
</dbReference>
<dbReference type="GO" id="GO:0005829">
    <property type="term" value="C:cytosol"/>
    <property type="evidence" value="ECO:0007669"/>
    <property type="project" value="TreeGrafter"/>
</dbReference>
<protein>
    <recommendedName>
        <fullName evidence="4">Trehalose-6-phosphate synthase</fullName>
    </recommendedName>
</protein>
<dbReference type="CDD" id="cd03788">
    <property type="entry name" value="GT20_TPS"/>
    <property type="match status" value="1"/>
</dbReference>
<dbReference type="GO" id="GO:0003825">
    <property type="term" value="F:alpha,alpha-trehalose-phosphate synthase (UDP-forming) activity"/>
    <property type="evidence" value="ECO:0007669"/>
    <property type="project" value="TreeGrafter"/>
</dbReference>
<evidence type="ECO:0000313" key="3">
    <source>
        <dbReference type="Proteomes" id="UP001497623"/>
    </source>
</evidence>
<dbReference type="GO" id="GO:0005992">
    <property type="term" value="P:trehalose biosynthetic process"/>
    <property type="evidence" value="ECO:0007669"/>
    <property type="project" value="InterPro"/>
</dbReference>
<accession>A0AAV2RFY1</accession>
<dbReference type="FunFam" id="3.40.50.2000:FF:000113">
    <property type="entry name" value="Alpha,alpha-trehalose-phosphate synthase"/>
    <property type="match status" value="1"/>
</dbReference>
<keyword evidence="3" id="KW-1185">Reference proteome</keyword>
<gene>
    <name evidence="2" type="ORF">MNOR_LOCUS24297</name>
</gene>
<dbReference type="InterPro" id="IPR001830">
    <property type="entry name" value="Glyco_trans_20"/>
</dbReference>
<dbReference type="FunFam" id="3.40.50.1000:FF:000324">
    <property type="entry name" value="Putative Alpha,alpha-trehalose-phosphate synthase"/>
    <property type="match status" value="1"/>
</dbReference>
<dbReference type="InterPro" id="IPR023214">
    <property type="entry name" value="HAD_sf"/>
</dbReference>
<dbReference type="NCBIfam" id="TIGR00685">
    <property type="entry name" value="T6PP"/>
    <property type="match status" value="1"/>
</dbReference>
<comment type="caution">
    <text evidence="2">The sequence shown here is derived from an EMBL/GenBank/DDBJ whole genome shotgun (WGS) entry which is preliminary data.</text>
</comment>
<dbReference type="SUPFAM" id="SSF53756">
    <property type="entry name" value="UDP-Glycosyltransferase/glycogen phosphorylase"/>
    <property type="match status" value="1"/>
</dbReference>
<dbReference type="FunFam" id="3.40.50.2000:FF:000150">
    <property type="entry name" value="Trehalose-6-phosphate synthase"/>
    <property type="match status" value="1"/>
</dbReference>
<comment type="similarity">
    <text evidence="1">In the N-terminal section; belongs to the glycosyltransferase 20 family.</text>
</comment>
<proteinExistence type="inferred from homology"/>
<dbReference type="GO" id="GO:0004805">
    <property type="term" value="F:trehalose-phosphatase activity"/>
    <property type="evidence" value="ECO:0007669"/>
    <property type="project" value="TreeGrafter"/>
</dbReference>
<dbReference type="InterPro" id="IPR036412">
    <property type="entry name" value="HAD-like_sf"/>
</dbReference>
<dbReference type="EMBL" id="CAXKWB010022176">
    <property type="protein sequence ID" value="CAL4124161.1"/>
    <property type="molecule type" value="Genomic_DNA"/>
</dbReference>
<dbReference type="InterPro" id="IPR003337">
    <property type="entry name" value="Trehalose_PPase"/>
</dbReference>
<dbReference type="Gene3D" id="3.40.50.2000">
    <property type="entry name" value="Glycogen Phosphorylase B"/>
    <property type="match status" value="2"/>
</dbReference>
<name>A0AAV2RFY1_MEGNR</name>
<organism evidence="2 3">
    <name type="scientific">Meganyctiphanes norvegica</name>
    <name type="common">Northern krill</name>
    <name type="synonym">Thysanopoda norvegica</name>
    <dbReference type="NCBI Taxonomy" id="48144"/>
    <lineage>
        <taxon>Eukaryota</taxon>
        <taxon>Metazoa</taxon>
        <taxon>Ecdysozoa</taxon>
        <taxon>Arthropoda</taxon>
        <taxon>Crustacea</taxon>
        <taxon>Multicrustacea</taxon>
        <taxon>Malacostraca</taxon>
        <taxon>Eumalacostraca</taxon>
        <taxon>Eucarida</taxon>
        <taxon>Euphausiacea</taxon>
        <taxon>Euphausiidae</taxon>
        <taxon>Meganyctiphanes</taxon>
    </lineage>
</organism>
<dbReference type="AlphaFoldDB" id="A0AAV2RFY1"/>
<dbReference type="Gene3D" id="3.30.70.1020">
    <property type="entry name" value="Trehalose-6-phosphate phosphatase related protein, domain 2"/>
    <property type="match status" value="1"/>
</dbReference>
<dbReference type="PANTHER" id="PTHR10788:SF106">
    <property type="entry name" value="BCDNA.GH08860"/>
    <property type="match status" value="1"/>
</dbReference>
<evidence type="ECO:0008006" key="4">
    <source>
        <dbReference type="Google" id="ProtNLM"/>
    </source>
</evidence>
<dbReference type="Gene3D" id="3.40.50.1000">
    <property type="entry name" value="HAD superfamily/HAD-like"/>
    <property type="match status" value="1"/>
</dbReference>
<dbReference type="Pfam" id="PF00982">
    <property type="entry name" value="Glyco_transf_20"/>
    <property type="match status" value="1"/>
</dbReference>
<dbReference type="SUPFAM" id="SSF56784">
    <property type="entry name" value="HAD-like"/>
    <property type="match status" value="1"/>
</dbReference>
<dbReference type="Proteomes" id="UP001497623">
    <property type="component" value="Unassembled WGS sequence"/>
</dbReference>
<evidence type="ECO:0000313" key="2">
    <source>
        <dbReference type="EMBL" id="CAL4124161.1"/>
    </source>
</evidence>
<sequence length="658" mass="74481">MTVEMGSPLVVVANRLPFTLKTNPCTGKLERQQSAGGLVTAVAPVVVDSGGLWVGWSGLHLENDDITIPESNPEDRSPTAGLKSEQVVAINIEKKLFNDYYNGCCNATFWPLFHSMPDRAIFEADKWEAYRKVNEEYARLTVKAVERLASKNPNAVPLVWLHDYHLMLAATSIRAGCEELGIPVKIAFFLHIPFPSWDIMRLFPWDDELLQGILACDSIGFHVEDYCLNFIDCCHRRLGCRIDRNLMLIESLSHTVGVHPLPISIPYMRFNQLALDAPSYVNNNDKEQLILGVDRLDYTKGLVNRLKAFELLLEKYPEHIENVSFLQVAVPSRTDVKEYQELKEDLDRLIGRINGRFSTANWSPIRYIFGCVSQDQLAAYYRDASVAVVTPLRDGMNLVAKEFVACQTNEPGVLILSPFAGAGTSMHEALLVNPYEINEFSDTLHRALTMSNDERELRMKQLQRREVEHDVNFWLKSFLKTVDCLLDTQVDDHIEHTETMDPISENDFKDILGSYVTKATNLTLLLDYDGTLAPIAPHPDLAIIPEETRRCLERLPHMSDVHIAVISSRSLENVRSMVGIEGITYAGNHGLEILQPDGNVYIHPVPCEYENKLTTLRQRLLDEACLYGAWVDKKEICITFHYRAVPKDKLDGLLSKVQ</sequence>